<keyword evidence="5 6" id="KW-0067">ATP-binding</keyword>
<dbReference type="Proteomes" id="UP000179807">
    <property type="component" value="Unassembled WGS sequence"/>
</dbReference>
<dbReference type="SMART" id="SM00220">
    <property type="entry name" value="S_TKc"/>
    <property type="match status" value="1"/>
</dbReference>
<dbReference type="InterPro" id="IPR008271">
    <property type="entry name" value="Ser/Thr_kinase_AS"/>
</dbReference>
<evidence type="ECO:0000256" key="4">
    <source>
        <dbReference type="ARBA" id="ARBA00022777"/>
    </source>
</evidence>
<dbReference type="FunFam" id="3.30.200.20:FF:000042">
    <property type="entry name" value="Aurora kinase A"/>
    <property type="match status" value="1"/>
</dbReference>
<evidence type="ECO:0000313" key="10">
    <source>
        <dbReference type="Proteomes" id="UP000179807"/>
    </source>
</evidence>
<organism evidence="9 10">
    <name type="scientific">Tritrichomonas foetus</name>
    <dbReference type="NCBI Taxonomy" id="1144522"/>
    <lineage>
        <taxon>Eukaryota</taxon>
        <taxon>Metamonada</taxon>
        <taxon>Parabasalia</taxon>
        <taxon>Tritrichomonadida</taxon>
        <taxon>Tritrichomonadidae</taxon>
        <taxon>Tritrichomonas</taxon>
    </lineage>
</organism>
<dbReference type="PROSITE" id="PS00108">
    <property type="entry name" value="PROTEIN_KINASE_ST"/>
    <property type="match status" value="1"/>
</dbReference>
<dbReference type="Pfam" id="PF00069">
    <property type="entry name" value="Pkinase"/>
    <property type="match status" value="1"/>
</dbReference>
<evidence type="ECO:0000259" key="8">
    <source>
        <dbReference type="PROSITE" id="PS50011"/>
    </source>
</evidence>
<comment type="similarity">
    <text evidence="7">Belongs to the protein kinase superfamily.</text>
</comment>
<dbReference type="VEuPathDB" id="TrichDB:TRFO_36691"/>
<feature type="domain" description="Protein kinase" evidence="8">
    <location>
        <begin position="22"/>
        <end position="271"/>
    </location>
</feature>
<dbReference type="PROSITE" id="PS50011">
    <property type="entry name" value="PROTEIN_KINASE_DOM"/>
    <property type="match status" value="1"/>
</dbReference>
<keyword evidence="2" id="KW-0808">Transferase</keyword>
<gene>
    <name evidence="9" type="ORF">TRFO_36691</name>
</gene>
<dbReference type="GO" id="GO:0004674">
    <property type="term" value="F:protein serine/threonine kinase activity"/>
    <property type="evidence" value="ECO:0007669"/>
    <property type="project" value="UniProtKB-KW"/>
</dbReference>
<dbReference type="RefSeq" id="XP_068350299.1">
    <property type="nucleotide sequence ID" value="XM_068510977.1"/>
</dbReference>
<feature type="binding site" evidence="6">
    <location>
        <position position="51"/>
    </location>
    <ligand>
        <name>ATP</name>
        <dbReference type="ChEBI" id="CHEBI:30616"/>
    </ligand>
</feature>
<evidence type="ECO:0000256" key="1">
    <source>
        <dbReference type="ARBA" id="ARBA00022527"/>
    </source>
</evidence>
<evidence type="ECO:0000256" key="3">
    <source>
        <dbReference type="ARBA" id="ARBA00022741"/>
    </source>
</evidence>
<name>A0A1J4JDD2_9EUKA</name>
<dbReference type="FunFam" id="1.10.510.10:FF:000571">
    <property type="entry name" value="Maternal embryonic leucine zipper kinase"/>
    <property type="match status" value="1"/>
</dbReference>
<dbReference type="GO" id="GO:0005524">
    <property type="term" value="F:ATP binding"/>
    <property type="evidence" value="ECO:0007669"/>
    <property type="project" value="UniProtKB-UniRule"/>
</dbReference>
<comment type="caution">
    <text evidence="9">The sequence shown here is derived from an EMBL/GenBank/DDBJ whole genome shotgun (WGS) entry which is preliminary data.</text>
</comment>
<dbReference type="InterPro" id="IPR000719">
    <property type="entry name" value="Prot_kinase_dom"/>
</dbReference>
<dbReference type="EMBL" id="MLAK01001133">
    <property type="protein sequence ID" value="OHS97162.1"/>
    <property type="molecule type" value="Genomic_DNA"/>
</dbReference>
<dbReference type="PANTHER" id="PTHR24346:SF82">
    <property type="entry name" value="KP78A-RELATED"/>
    <property type="match status" value="1"/>
</dbReference>
<proteinExistence type="inferred from homology"/>
<sequence length="325" mass="37554">MMIKANTLTNFEISIPQYIGKYKVEDVIGAGSFSVVFLVKDTKRNNYYAMKAINRKQVESYQALTQLEQEIRILETVKHPNIIELIEVIYHPEYIFLITERCRIDLYSEITSENGLLQSTKVKIYRQICEAVEYLHKRNIVHHDLKPENILLTFDNNAKLADFGSVISKENQIMIPAGTLRYLPPDALDTPYFDYKKGDIWALGIIRFILETASYPWHDEDSRNFDELVKTGQFQIPSFMTSEARNIIEQCLQSNPGLRPTISELLQILTTKKGNITSMKTRKGYVRPVQSSKVAIKRKLIIRPNSEAIQISYSATFSRFRHPLP</sequence>
<accession>A0A1J4JDD2</accession>
<dbReference type="OrthoDB" id="541276at2759"/>
<dbReference type="GO" id="GO:0005737">
    <property type="term" value="C:cytoplasm"/>
    <property type="evidence" value="ECO:0007669"/>
    <property type="project" value="TreeGrafter"/>
</dbReference>
<keyword evidence="10" id="KW-1185">Reference proteome</keyword>
<dbReference type="PANTHER" id="PTHR24346">
    <property type="entry name" value="MAP/MICROTUBULE AFFINITY-REGULATING KINASE"/>
    <property type="match status" value="1"/>
</dbReference>
<dbReference type="GO" id="GO:0035556">
    <property type="term" value="P:intracellular signal transduction"/>
    <property type="evidence" value="ECO:0007669"/>
    <property type="project" value="TreeGrafter"/>
</dbReference>
<evidence type="ECO:0000256" key="7">
    <source>
        <dbReference type="RuleBase" id="RU000304"/>
    </source>
</evidence>
<keyword evidence="1 7" id="KW-0723">Serine/threonine-protein kinase</keyword>
<keyword evidence="4 9" id="KW-0418">Kinase</keyword>
<reference evidence="9" key="1">
    <citation type="submission" date="2016-10" db="EMBL/GenBank/DDBJ databases">
        <authorList>
            <person name="Benchimol M."/>
            <person name="Almeida L.G."/>
            <person name="Vasconcelos A.T."/>
            <person name="Perreira-Neves A."/>
            <person name="Rosa I.A."/>
            <person name="Tasca T."/>
            <person name="Bogo M.R."/>
            <person name="de Souza W."/>
        </authorList>
    </citation>
    <scope>NUCLEOTIDE SEQUENCE [LARGE SCALE GENOMIC DNA]</scope>
    <source>
        <strain evidence="9">K</strain>
    </source>
</reference>
<evidence type="ECO:0000256" key="5">
    <source>
        <dbReference type="ARBA" id="ARBA00022840"/>
    </source>
</evidence>
<dbReference type="InterPro" id="IPR017441">
    <property type="entry name" value="Protein_kinase_ATP_BS"/>
</dbReference>
<dbReference type="InterPro" id="IPR011009">
    <property type="entry name" value="Kinase-like_dom_sf"/>
</dbReference>
<dbReference type="GeneID" id="94845681"/>
<dbReference type="AlphaFoldDB" id="A0A1J4JDD2"/>
<dbReference type="Gene3D" id="1.10.510.10">
    <property type="entry name" value="Transferase(Phosphotransferase) domain 1"/>
    <property type="match status" value="1"/>
</dbReference>
<keyword evidence="3 6" id="KW-0547">Nucleotide-binding</keyword>
<evidence type="ECO:0000256" key="2">
    <source>
        <dbReference type="ARBA" id="ARBA00022679"/>
    </source>
</evidence>
<dbReference type="SUPFAM" id="SSF56112">
    <property type="entry name" value="Protein kinase-like (PK-like)"/>
    <property type="match status" value="1"/>
</dbReference>
<evidence type="ECO:0000256" key="6">
    <source>
        <dbReference type="PROSITE-ProRule" id="PRU10141"/>
    </source>
</evidence>
<protein>
    <submittedName>
        <fullName evidence="9">CAMK family protein kinase</fullName>
    </submittedName>
</protein>
<dbReference type="PROSITE" id="PS00107">
    <property type="entry name" value="PROTEIN_KINASE_ATP"/>
    <property type="match status" value="1"/>
</dbReference>
<evidence type="ECO:0000313" key="9">
    <source>
        <dbReference type="EMBL" id="OHS97162.1"/>
    </source>
</evidence>